<evidence type="ECO:0000313" key="2">
    <source>
        <dbReference type="EMBL" id="MBD6620349.1"/>
    </source>
</evidence>
<keyword evidence="1" id="KW-0732">Signal</keyword>
<dbReference type="EMBL" id="VJXY01000062">
    <property type="protein sequence ID" value="MBD6620349.1"/>
    <property type="molecule type" value="Genomic_DNA"/>
</dbReference>
<evidence type="ECO:0008006" key="4">
    <source>
        <dbReference type="Google" id="ProtNLM"/>
    </source>
</evidence>
<dbReference type="Proteomes" id="UP001165986">
    <property type="component" value="Unassembled WGS sequence"/>
</dbReference>
<name>A0AA40T484_9NOST</name>
<organism evidence="2 3">
    <name type="scientific">Komarekiella delphini-convector SJRDD-AB1</name>
    <dbReference type="NCBI Taxonomy" id="2593771"/>
    <lineage>
        <taxon>Bacteria</taxon>
        <taxon>Bacillati</taxon>
        <taxon>Cyanobacteriota</taxon>
        <taxon>Cyanophyceae</taxon>
        <taxon>Nostocales</taxon>
        <taxon>Nostocaceae</taxon>
        <taxon>Komarekiella</taxon>
        <taxon>Komarekiella delphini-convector</taxon>
    </lineage>
</organism>
<evidence type="ECO:0000313" key="3">
    <source>
        <dbReference type="Proteomes" id="UP001165986"/>
    </source>
</evidence>
<feature type="chain" id="PRO_5041329572" description="Lipoprotein" evidence="1">
    <location>
        <begin position="23"/>
        <end position="187"/>
    </location>
</feature>
<proteinExistence type="predicted"/>
<feature type="signal peptide" evidence="1">
    <location>
        <begin position="1"/>
        <end position="22"/>
    </location>
</feature>
<sequence length="187" mass="21068">MLKIKNAVAMLALSLVVGSCQANSVDAQTNAELRRVEGLVKSTPPLYKVSWKVCGVQKIVSMSRNLKNQCLESSQLVWGPATQYEMVRRREFTTGIDLHLFVKSRGCLIRGEAADEGYYLMKDFHVGPANEEATLPKPTSDIKIQQLTTKEKAVALYKFLTSEPDPMLMGIRSRYECQAKQEWLRNP</sequence>
<protein>
    <recommendedName>
        <fullName evidence="4">Lipoprotein</fullName>
    </recommendedName>
</protein>
<keyword evidence="3" id="KW-1185">Reference proteome</keyword>
<dbReference type="AlphaFoldDB" id="A0AA40T484"/>
<accession>A0AA40T484</accession>
<dbReference type="PROSITE" id="PS51257">
    <property type="entry name" value="PROKAR_LIPOPROTEIN"/>
    <property type="match status" value="1"/>
</dbReference>
<reference evidence="2" key="1">
    <citation type="submission" date="2019-07" db="EMBL/GenBank/DDBJ databases">
        <title>Toxilogical consequences of a new and cryptic species of cyanobacteria (Komarekiella delphini-convector) recovered from the epidermis of a bottlenose dolphin and 1500 ft. in the air.</title>
        <authorList>
            <person name="Brown A.O."/>
            <person name="Dvorak P."/>
            <person name="Villanueva C.D."/>
            <person name="Foss A.J."/>
            <person name="Garvey A.D."/>
            <person name="Gibson Q.A."/>
            <person name="Johansen J.R."/>
            <person name="Casamatta D.A."/>
        </authorList>
    </citation>
    <scope>NUCLEOTIDE SEQUENCE</scope>
    <source>
        <strain evidence="2">SJRDD-AB1</strain>
    </source>
</reference>
<dbReference type="RefSeq" id="WP_191761568.1">
    <property type="nucleotide sequence ID" value="NZ_VJXY01000062.1"/>
</dbReference>
<comment type="caution">
    <text evidence="2">The sequence shown here is derived from an EMBL/GenBank/DDBJ whole genome shotgun (WGS) entry which is preliminary data.</text>
</comment>
<evidence type="ECO:0000256" key="1">
    <source>
        <dbReference type="SAM" id="SignalP"/>
    </source>
</evidence>
<gene>
    <name evidence="2" type="ORF">FNW02_32345</name>
</gene>